<name>A0A0N0DTS4_LEPPY</name>
<feature type="compositionally biased region" description="Gly residues" evidence="3">
    <location>
        <begin position="740"/>
        <end position="753"/>
    </location>
</feature>
<evidence type="ECO:0000259" key="4">
    <source>
        <dbReference type="PROSITE" id="PS50056"/>
    </source>
</evidence>
<feature type="compositionally biased region" description="Low complexity" evidence="3">
    <location>
        <begin position="1023"/>
        <end position="1034"/>
    </location>
</feature>
<keyword evidence="6" id="KW-1185">Reference proteome</keyword>
<feature type="region of interest" description="Disordered" evidence="3">
    <location>
        <begin position="1008"/>
        <end position="1124"/>
    </location>
</feature>
<dbReference type="InterPro" id="IPR057023">
    <property type="entry name" value="PTP-SAK"/>
</dbReference>
<sequence length="1189" mass="124953">MEHSSQRGVPAPLTLQRLLDTNQATAVVPGVLYFATTGECLSCSSSTAASCSKESTLKQKPACASDAAAPTAVIADALRNFFLKENPWVEGNFSANTGAAARSSIAIPATSAAIRTDAIFVAPRSIPPYVYRPFFAEFGPLDLGCCVHFARRVRELLRAAGHVDLAAASGTSTQGKGIPAGLYSTRNTSAGDIQDNSTHSSNKGTGRIPSPRPHGIPSSSPPQAAAAAGSGNTPSSSVPSFASSCTPRTLPVVICASLNAQERVNMACLLGAFCVLVLGWSTAATWSRVFADVYPGFLTYRDASTGVSNYPLTLQDVWSGLERAVQLGWVAVDSFDLAAYWDGKEKDFSWIVPRRFVAMSSPQDTEPQRTAEVFARRLRAMNVRLVVRLNDNLYNPAPLLRLGIRHVDLPYADGSTPNDATLLRFLQAVEEHFGETVVPSSLRQWWSVSTVAAGGAAAGSVTRTAKHGQPSSSSRAASAGTSTSRSSGSCYKGKGAKPPPPRYAACSSLHSGKYRGMPDTRTVVPRRTTSASTHTSSFLPAAGEPGAVAVHCLAGLGRTGTMIAVYVMRHYGFTARDVLGWMRLCRPGSITGVQQQYLDTLERRLRPSPYVFAAQKLRDLVQTLQQQASRSAAEAATAARSRASSTASAVAAALSDADSPYSATAAAAAELSLDLARPPPAMRRTGSEHALARGLPRAEPALLKEQLWTTAAFQTHGNVVGDARPLTRQDSGLTQDRDGGQWGEGAWRGGGPPGLLLRVSSPQQQQHRRSSTSSTLSFSTSHQSNTALDAVSSMPVLGATAANERFRDMDNTGHLPAAAFTSGLFNDNLASSTLNDATVPALPRAGDYKYASTYFVALERANRRSSPRGVTNTTSAATNNTNSRGNSSSNRIGASAGTPARVSCPTRGQTATGAGIRSAVAAVTGTPTMRAATANTTFGGRHNRLAILQQQQQQQQHCLASSQSKCISTGNAGGPDPLGCDHCRSRNLSLSTQQPSSVTSMTSCNSCGGGGGGGGRWSGSGGATATDGSATMSGKWSANDVETPRRQQQQQRRYCCPTTVVNALVLGTPEPPHDGHAPRPRKSPHKPDRDGPRGRRHPLLRSSSSSSKVSTSSKDKEDAEGKPAHALAHVEAEGMHTQGSTLARLSPVVPPVVLPLRGMTDGSVKSLSPRSATIPETVLPLWGRPVGCV</sequence>
<feature type="compositionally biased region" description="Basic and acidic residues" evidence="3">
    <location>
        <begin position="1113"/>
        <end position="1124"/>
    </location>
</feature>
<protein>
    <submittedName>
        <fullName evidence="5">Putative tyrosine phosphatase</fullName>
    </submittedName>
</protein>
<dbReference type="InterPro" id="IPR000387">
    <property type="entry name" value="Tyr_Pase_dom"/>
</dbReference>
<feature type="compositionally biased region" description="Low complexity" evidence="3">
    <location>
        <begin position="871"/>
        <end position="897"/>
    </location>
</feature>
<dbReference type="InterPro" id="IPR050561">
    <property type="entry name" value="PTP"/>
</dbReference>
<dbReference type="PROSITE" id="PS50056">
    <property type="entry name" value="TYR_PHOSPHATASE_2"/>
    <property type="match status" value="1"/>
</dbReference>
<proteinExistence type="inferred from homology"/>
<dbReference type="InterPro" id="IPR029021">
    <property type="entry name" value="Prot-tyrosine_phosphatase-like"/>
</dbReference>
<comment type="caution">
    <text evidence="5">The sequence shown here is derived from an EMBL/GenBank/DDBJ whole genome shotgun (WGS) entry which is preliminary data.</text>
</comment>
<feature type="domain" description="Tyrosine specific protein phosphatases" evidence="4">
    <location>
        <begin position="543"/>
        <end position="597"/>
    </location>
</feature>
<evidence type="ECO:0000313" key="6">
    <source>
        <dbReference type="Proteomes" id="UP000037923"/>
    </source>
</evidence>
<feature type="compositionally biased region" description="Gly residues" evidence="3">
    <location>
        <begin position="1008"/>
        <end position="1022"/>
    </location>
</feature>
<dbReference type="AlphaFoldDB" id="A0A0N0DTS4"/>
<dbReference type="InterPro" id="IPR003595">
    <property type="entry name" value="Tyr_Pase_cat"/>
</dbReference>
<feature type="compositionally biased region" description="Polar residues" evidence="3">
    <location>
        <begin position="189"/>
        <end position="204"/>
    </location>
</feature>
<evidence type="ECO:0000256" key="1">
    <source>
        <dbReference type="ARBA" id="ARBA00007315"/>
    </source>
</evidence>
<dbReference type="RefSeq" id="XP_015655971.1">
    <property type="nucleotide sequence ID" value="XM_015805358.1"/>
</dbReference>
<gene>
    <name evidence="5" type="ORF">ABB37_06911</name>
</gene>
<reference evidence="5 6" key="1">
    <citation type="submission" date="2015-07" db="EMBL/GenBank/DDBJ databases">
        <title>High-quality genome of monoxenous trypanosomatid Leptomonas pyrrhocoris.</title>
        <authorList>
            <person name="Flegontov P."/>
            <person name="Butenko A."/>
            <person name="Firsov S."/>
            <person name="Vlcek C."/>
            <person name="Logacheva M.D."/>
            <person name="Field M."/>
            <person name="Filatov D."/>
            <person name="Flegontova O."/>
            <person name="Gerasimov E."/>
            <person name="Jackson A.P."/>
            <person name="Kelly S."/>
            <person name="Opperdoes F."/>
            <person name="O'Reilly A."/>
            <person name="Votypka J."/>
            <person name="Yurchenko V."/>
            <person name="Lukes J."/>
        </authorList>
    </citation>
    <scope>NUCLEOTIDE SEQUENCE [LARGE SCALE GENOMIC DNA]</scope>
    <source>
        <strain evidence="5">H10</strain>
    </source>
</reference>
<dbReference type="Pfam" id="PF14671">
    <property type="entry name" value="DSPn"/>
    <property type="match status" value="1"/>
</dbReference>
<dbReference type="OrthoDB" id="266663at2759"/>
<accession>A0A0N0DTS4</accession>
<feature type="compositionally biased region" description="Low complexity" evidence="3">
    <location>
        <begin position="471"/>
        <end position="489"/>
    </location>
</feature>
<dbReference type="Proteomes" id="UP000037923">
    <property type="component" value="Unassembled WGS sequence"/>
</dbReference>
<evidence type="ECO:0000313" key="5">
    <source>
        <dbReference type="EMBL" id="KPA77531.1"/>
    </source>
</evidence>
<dbReference type="EMBL" id="LGTL01000016">
    <property type="protein sequence ID" value="KPA77532.1"/>
    <property type="molecule type" value="Genomic_DNA"/>
</dbReference>
<evidence type="ECO:0000256" key="2">
    <source>
        <dbReference type="ARBA" id="ARBA00022801"/>
    </source>
</evidence>
<feature type="region of interest" description="Disordered" evidence="3">
    <location>
        <begin position="189"/>
        <end position="240"/>
    </location>
</feature>
<dbReference type="InterPro" id="IPR016130">
    <property type="entry name" value="Tyr_Pase_AS"/>
</dbReference>
<feature type="region of interest" description="Disordered" evidence="3">
    <location>
        <begin position="862"/>
        <end position="913"/>
    </location>
</feature>
<dbReference type="EMBL" id="LGTL01000016">
    <property type="protein sequence ID" value="KPA77531.1"/>
    <property type="molecule type" value="Genomic_DNA"/>
</dbReference>
<dbReference type="InterPro" id="IPR029260">
    <property type="entry name" value="DSPn"/>
</dbReference>
<dbReference type="SMART" id="SM00404">
    <property type="entry name" value="PTPc_motif"/>
    <property type="match status" value="1"/>
</dbReference>
<feature type="compositionally biased region" description="Low complexity" evidence="3">
    <location>
        <begin position="1100"/>
        <end position="1112"/>
    </location>
</feature>
<evidence type="ECO:0000256" key="3">
    <source>
        <dbReference type="SAM" id="MobiDB-lite"/>
    </source>
</evidence>
<dbReference type="RefSeq" id="XP_015655970.1">
    <property type="nucleotide sequence ID" value="XM_015805357.1"/>
</dbReference>
<feature type="compositionally biased region" description="Low complexity" evidence="3">
    <location>
        <begin position="760"/>
        <end position="781"/>
    </location>
</feature>
<organism evidence="5 6">
    <name type="scientific">Leptomonas pyrrhocoris</name>
    <name type="common">Firebug parasite</name>
    <dbReference type="NCBI Taxonomy" id="157538"/>
    <lineage>
        <taxon>Eukaryota</taxon>
        <taxon>Discoba</taxon>
        <taxon>Euglenozoa</taxon>
        <taxon>Kinetoplastea</taxon>
        <taxon>Metakinetoplastina</taxon>
        <taxon>Trypanosomatida</taxon>
        <taxon>Trypanosomatidae</taxon>
        <taxon>Leishmaniinae</taxon>
        <taxon>Leptomonas</taxon>
    </lineage>
</organism>
<feature type="region of interest" description="Disordered" evidence="3">
    <location>
        <begin position="460"/>
        <end position="524"/>
    </location>
</feature>
<dbReference type="SUPFAM" id="SSF52799">
    <property type="entry name" value="(Phosphotyrosine protein) phosphatases II"/>
    <property type="match status" value="2"/>
</dbReference>
<comment type="similarity">
    <text evidence="1">Belongs to the protein-tyrosine phosphatase family. Non-receptor class CDC14 subfamily.</text>
</comment>
<dbReference type="VEuPathDB" id="TriTrypDB:LpyrH10_16_0930"/>
<dbReference type="PANTHER" id="PTHR23339">
    <property type="entry name" value="TYROSINE SPECIFIC PROTEIN PHOSPHATASE AND DUAL SPECIFICITY PROTEIN PHOSPHATASE"/>
    <property type="match status" value="1"/>
</dbReference>
<dbReference type="Pfam" id="PF22784">
    <property type="entry name" value="PTP-SAK"/>
    <property type="match status" value="1"/>
</dbReference>
<feature type="region of interest" description="Disordered" evidence="3">
    <location>
        <begin position="720"/>
        <end position="781"/>
    </location>
</feature>
<keyword evidence="2" id="KW-0378">Hydrolase</keyword>
<dbReference type="GO" id="GO:0016791">
    <property type="term" value="F:phosphatase activity"/>
    <property type="evidence" value="ECO:0007669"/>
    <property type="project" value="UniProtKB-ARBA"/>
</dbReference>
<feature type="compositionally biased region" description="Low complexity" evidence="3">
    <location>
        <begin position="217"/>
        <end position="240"/>
    </location>
</feature>
<dbReference type="GeneID" id="26907197"/>
<dbReference type="Gene3D" id="3.90.190.10">
    <property type="entry name" value="Protein tyrosine phosphatase superfamily"/>
    <property type="match status" value="3"/>
</dbReference>
<dbReference type="PROSITE" id="PS00383">
    <property type="entry name" value="TYR_PHOSPHATASE_1"/>
    <property type="match status" value="1"/>
</dbReference>
<dbReference type="OMA" id="WAGLEQG"/>